<dbReference type="Proteomes" id="UP000272400">
    <property type="component" value="Unassembled WGS sequence"/>
</dbReference>
<accession>A0A3N1DBX3</accession>
<name>A0A3N1DBX3_9ACTN</name>
<dbReference type="OrthoDB" id="3480599at2"/>
<dbReference type="Pfam" id="PF04149">
    <property type="entry name" value="DUF397"/>
    <property type="match status" value="1"/>
</dbReference>
<dbReference type="EMBL" id="RJKE01000001">
    <property type="protein sequence ID" value="ROO91017.1"/>
    <property type="molecule type" value="Genomic_DNA"/>
</dbReference>
<organism evidence="2 3">
    <name type="scientific">Actinocorallia herbida</name>
    <dbReference type="NCBI Taxonomy" id="58109"/>
    <lineage>
        <taxon>Bacteria</taxon>
        <taxon>Bacillati</taxon>
        <taxon>Actinomycetota</taxon>
        <taxon>Actinomycetes</taxon>
        <taxon>Streptosporangiales</taxon>
        <taxon>Thermomonosporaceae</taxon>
        <taxon>Actinocorallia</taxon>
    </lineage>
</organism>
<proteinExistence type="predicted"/>
<keyword evidence="3" id="KW-1185">Reference proteome</keyword>
<sequence>MSDNSRVAWRKSSHSAQNGACVEVGSAARTTAVGVRDSKNPQAPALAFARPSFRTFVSAVKAL</sequence>
<dbReference type="RefSeq" id="WP_123669891.1">
    <property type="nucleotide sequence ID" value="NZ_RJKE01000001.1"/>
</dbReference>
<dbReference type="AlphaFoldDB" id="A0A3N1DBX3"/>
<evidence type="ECO:0000313" key="2">
    <source>
        <dbReference type="EMBL" id="ROO91017.1"/>
    </source>
</evidence>
<gene>
    <name evidence="2" type="ORF">EDD29_8759</name>
</gene>
<comment type="caution">
    <text evidence="2">The sequence shown here is derived from an EMBL/GenBank/DDBJ whole genome shotgun (WGS) entry which is preliminary data.</text>
</comment>
<evidence type="ECO:0000313" key="3">
    <source>
        <dbReference type="Proteomes" id="UP000272400"/>
    </source>
</evidence>
<evidence type="ECO:0000259" key="1">
    <source>
        <dbReference type="Pfam" id="PF04149"/>
    </source>
</evidence>
<protein>
    <submittedName>
        <fullName evidence="2">Uncharacterized protein DUF397</fullName>
    </submittedName>
</protein>
<reference evidence="2 3" key="1">
    <citation type="submission" date="2018-11" db="EMBL/GenBank/DDBJ databases">
        <title>Sequencing the genomes of 1000 actinobacteria strains.</title>
        <authorList>
            <person name="Klenk H.-P."/>
        </authorList>
    </citation>
    <scope>NUCLEOTIDE SEQUENCE [LARGE SCALE GENOMIC DNA]</scope>
    <source>
        <strain evidence="2 3">DSM 44254</strain>
    </source>
</reference>
<feature type="domain" description="DUF397" evidence="1">
    <location>
        <begin position="8"/>
        <end position="61"/>
    </location>
</feature>
<dbReference type="InterPro" id="IPR007278">
    <property type="entry name" value="DUF397"/>
</dbReference>